<comment type="caution">
    <text evidence="1">The sequence shown here is derived from an EMBL/GenBank/DDBJ whole genome shotgun (WGS) entry which is preliminary data.</text>
</comment>
<feature type="non-terminal residue" evidence="1">
    <location>
        <position position="1"/>
    </location>
</feature>
<proteinExistence type="predicted"/>
<reference evidence="1 2" key="1">
    <citation type="submission" date="2020-02" db="EMBL/GenBank/DDBJ databases">
        <title>Draft genome sequence of Haematococcus lacustris strain NIES-144.</title>
        <authorList>
            <person name="Morimoto D."/>
            <person name="Nakagawa S."/>
            <person name="Yoshida T."/>
            <person name="Sawayama S."/>
        </authorList>
    </citation>
    <scope>NUCLEOTIDE SEQUENCE [LARGE SCALE GENOMIC DNA]</scope>
    <source>
        <strain evidence="1 2">NIES-144</strain>
    </source>
</reference>
<gene>
    <name evidence="1" type="ORF">HaLaN_16619</name>
</gene>
<dbReference type="EMBL" id="BLLF01001496">
    <property type="protein sequence ID" value="GFH19645.1"/>
    <property type="molecule type" value="Genomic_DNA"/>
</dbReference>
<dbReference type="AlphaFoldDB" id="A0A699ZCZ6"/>
<keyword evidence="2" id="KW-1185">Reference proteome</keyword>
<evidence type="ECO:0000313" key="2">
    <source>
        <dbReference type="Proteomes" id="UP000485058"/>
    </source>
</evidence>
<organism evidence="1 2">
    <name type="scientific">Haematococcus lacustris</name>
    <name type="common">Green alga</name>
    <name type="synonym">Haematococcus pluvialis</name>
    <dbReference type="NCBI Taxonomy" id="44745"/>
    <lineage>
        <taxon>Eukaryota</taxon>
        <taxon>Viridiplantae</taxon>
        <taxon>Chlorophyta</taxon>
        <taxon>core chlorophytes</taxon>
        <taxon>Chlorophyceae</taxon>
        <taxon>CS clade</taxon>
        <taxon>Chlamydomonadales</taxon>
        <taxon>Haematococcaceae</taxon>
        <taxon>Haematococcus</taxon>
    </lineage>
</organism>
<dbReference type="Proteomes" id="UP000485058">
    <property type="component" value="Unassembled WGS sequence"/>
</dbReference>
<sequence length="82" mass="8543">MEHSIACGSPPQHRLLATLITCLAHCANPPAGAATLVKTHKVLAWALDLVPALAPAPGRPVGPALRAVLRLLDELSCHPDSE</sequence>
<name>A0A699ZCZ6_HAELA</name>
<evidence type="ECO:0000313" key="1">
    <source>
        <dbReference type="EMBL" id="GFH19645.1"/>
    </source>
</evidence>
<protein>
    <submittedName>
        <fullName evidence="1">Uncharacterized protein</fullName>
    </submittedName>
</protein>
<accession>A0A699ZCZ6</accession>
<feature type="non-terminal residue" evidence="1">
    <location>
        <position position="82"/>
    </location>
</feature>